<dbReference type="AlphaFoldDB" id="A0A1A9X3U8"/>
<evidence type="ECO:0000313" key="2">
    <source>
        <dbReference type="EnsemblMetazoa" id="GBRI043265-PA"/>
    </source>
</evidence>
<dbReference type="VEuPathDB" id="VectorBase:GBRI043265"/>
<protein>
    <submittedName>
        <fullName evidence="2">Uncharacterized protein</fullName>
    </submittedName>
</protein>
<dbReference type="Proteomes" id="UP000091820">
    <property type="component" value="Unassembled WGS sequence"/>
</dbReference>
<accession>A0A1A9X3U8</accession>
<organism evidence="2 3">
    <name type="scientific">Glossina brevipalpis</name>
    <dbReference type="NCBI Taxonomy" id="37001"/>
    <lineage>
        <taxon>Eukaryota</taxon>
        <taxon>Metazoa</taxon>
        <taxon>Ecdysozoa</taxon>
        <taxon>Arthropoda</taxon>
        <taxon>Hexapoda</taxon>
        <taxon>Insecta</taxon>
        <taxon>Pterygota</taxon>
        <taxon>Neoptera</taxon>
        <taxon>Endopterygota</taxon>
        <taxon>Diptera</taxon>
        <taxon>Brachycera</taxon>
        <taxon>Muscomorpha</taxon>
        <taxon>Hippoboscoidea</taxon>
        <taxon>Glossinidae</taxon>
        <taxon>Glossina</taxon>
    </lineage>
</organism>
<feature type="compositionally biased region" description="Basic residues" evidence="1">
    <location>
        <begin position="8"/>
        <end position="29"/>
    </location>
</feature>
<evidence type="ECO:0000313" key="3">
    <source>
        <dbReference type="Proteomes" id="UP000091820"/>
    </source>
</evidence>
<keyword evidence="3" id="KW-1185">Reference proteome</keyword>
<reference evidence="3" key="1">
    <citation type="submission" date="2014-03" db="EMBL/GenBank/DDBJ databases">
        <authorList>
            <person name="Aksoy S."/>
            <person name="Warren W."/>
            <person name="Wilson R.K."/>
        </authorList>
    </citation>
    <scope>NUCLEOTIDE SEQUENCE [LARGE SCALE GENOMIC DNA]</scope>
    <source>
        <strain evidence="3">IAEA</strain>
    </source>
</reference>
<dbReference type="EnsemblMetazoa" id="GBRI043265-RA">
    <property type="protein sequence ID" value="GBRI043265-PA"/>
    <property type="gene ID" value="GBRI043265"/>
</dbReference>
<reference evidence="2" key="2">
    <citation type="submission" date="2020-05" db="UniProtKB">
        <authorList>
            <consortium name="EnsemblMetazoa"/>
        </authorList>
    </citation>
    <scope>IDENTIFICATION</scope>
    <source>
        <strain evidence="2">IAEA</strain>
    </source>
</reference>
<proteinExistence type="predicted"/>
<sequence>MKIQKQNPRTRRNKYKKKNKKKKKSKHKKDYNNIKATTIAYKRYTQHLALAVTILCIDGDDDDDNFLTQFRTQRFKAHIVLTKHSTTTVYLFITHIC</sequence>
<name>A0A1A9X3U8_9MUSC</name>
<feature type="region of interest" description="Disordered" evidence="1">
    <location>
        <begin position="1"/>
        <end position="30"/>
    </location>
</feature>
<evidence type="ECO:0000256" key="1">
    <source>
        <dbReference type="SAM" id="MobiDB-lite"/>
    </source>
</evidence>